<comment type="caution">
    <text evidence="2">The sequence shown here is derived from an EMBL/GenBank/DDBJ whole genome shotgun (WGS) entry which is preliminary data.</text>
</comment>
<proteinExistence type="predicted"/>
<gene>
    <name evidence="2" type="ORF">E3J84_00555</name>
</gene>
<dbReference type="EMBL" id="SOKJ01000031">
    <property type="protein sequence ID" value="TET13056.1"/>
    <property type="molecule type" value="Genomic_DNA"/>
</dbReference>
<dbReference type="AlphaFoldDB" id="A0A523S4T3"/>
<reference evidence="2 3" key="1">
    <citation type="submission" date="2019-03" db="EMBL/GenBank/DDBJ databases">
        <title>Metabolic potential of uncultured bacteria and archaea associated with petroleum seepage in deep-sea sediments.</title>
        <authorList>
            <person name="Dong X."/>
            <person name="Hubert C."/>
        </authorList>
    </citation>
    <scope>NUCLEOTIDE SEQUENCE [LARGE SCALE GENOMIC DNA]</scope>
    <source>
        <strain evidence="2">E44_bin7</strain>
    </source>
</reference>
<organism evidence="2 3">
    <name type="scientific">Aerophobetes bacterium</name>
    <dbReference type="NCBI Taxonomy" id="2030807"/>
    <lineage>
        <taxon>Bacteria</taxon>
        <taxon>Candidatus Aerophobota</taxon>
    </lineage>
</organism>
<dbReference type="Proteomes" id="UP000316360">
    <property type="component" value="Unassembled WGS sequence"/>
</dbReference>
<evidence type="ECO:0000313" key="3">
    <source>
        <dbReference type="Proteomes" id="UP000316360"/>
    </source>
</evidence>
<evidence type="ECO:0000313" key="2">
    <source>
        <dbReference type="EMBL" id="TET13056.1"/>
    </source>
</evidence>
<dbReference type="InterPro" id="IPR046738">
    <property type="entry name" value="DUF6788"/>
</dbReference>
<accession>A0A523S4T3</accession>
<feature type="domain" description="DUF6788" evidence="1">
    <location>
        <begin position="21"/>
        <end position="71"/>
    </location>
</feature>
<sequence>MTERQKLWAKSRYLRSEMRKIGPMITGSVILRHIKCGKPNCRCTKGYLHFICQVTYKEKGKTKTVYVDKKRHAQALFWSRNYKLFKKLLKEHTEVNLALLKSDRKRKKGEKEK</sequence>
<name>A0A523S4T3_UNCAE</name>
<dbReference type="Pfam" id="PF20586">
    <property type="entry name" value="DUF6788"/>
    <property type="match status" value="1"/>
</dbReference>
<protein>
    <recommendedName>
        <fullName evidence="1">DUF6788 domain-containing protein</fullName>
    </recommendedName>
</protein>
<evidence type="ECO:0000259" key="1">
    <source>
        <dbReference type="Pfam" id="PF20586"/>
    </source>
</evidence>